<protein>
    <submittedName>
        <fullName evidence="1">Uncharacterized protein</fullName>
    </submittedName>
</protein>
<reference evidence="1" key="1">
    <citation type="submission" date="2021-02" db="EMBL/GenBank/DDBJ databases">
        <authorList>
            <person name="Vanwijnsberghe S."/>
        </authorList>
    </citation>
    <scope>NUCLEOTIDE SEQUENCE</scope>
    <source>
        <strain evidence="1">R-70211</strain>
    </source>
</reference>
<organism evidence="1 2">
    <name type="scientific">Paraburkholderia domus</name>
    <dbReference type="NCBI Taxonomy" id="2793075"/>
    <lineage>
        <taxon>Bacteria</taxon>
        <taxon>Pseudomonadati</taxon>
        <taxon>Pseudomonadota</taxon>
        <taxon>Betaproteobacteria</taxon>
        <taxon>Burkholderiales</taxon>
        <taxon>Burkholderiaceae</taxon>
        <taxon>Paraburkholderia</taxon>
    </lineage>
</organism>
<comment type="caution">
    <text evidence="1">The sequence shown here is derived from an EMBL/GenBank/DDBJ whole genome shotgun (WGS) entry which is preliminary data.</text>
</comment>
<sequence length="88" mass="9439">MEQPITDLTEPILSIDSAIWFSAYGFGWGYCAFALPAEVVCECLGATDGSPEQLLLAFRVGKPRLLAAAERTARPGIGKRLPLSANDL</sequence>
<dbReference type="RefSeq" id="WP_201079859.1">
    <property type="nucleotide sequence ID" value="NZ_CAJNAS010000021.1"/>
</dbReference>
<evidence type="ECO:0000313" key="2">
    <source>
        <dbReference type="Proteomes" id="UP000675121"/>
    </source>
</evidence>
<evidence type="ECO:0000313" key="1">
    <source>
        <dbReference type="EMBL" id="CAE6947658.1"/>
    </source>
</evidence>
<accession>A0A9N8N3T4</accession>
<dbReference type="Proteomes" id="UP000675121">
    <property type="component" value="Unassembled WGS sequence"/>
</dbReference>
<dbReference type="AlphaFoldDB" id="A0A9N8N3T4"/>
<name>A0A9N8N3T4_9BURK</name>
<gene>
    <name evidence="1" type="ORF">R70211_06070</name>
</gene>
<proteinExistence type="predicted"/>
<keyword evidence="2" id="KW-1185">Reference proteome</keyword>
<dbReference type="EMBL" id="CAJNAS010000021">
    <property type="protein sequence ID" value="CAE6947658.1"/>
    <property type="molecule type" value="Genomic_DNA"/>
</dbReference>